<dbReference type="PANTHER" id="PTHR18934:SF237">
    <property type="entry name" value="ATP-DEPENDENT DNA_RNA HELICASE DHX36"/>
    <property type="match status" value="1"/>
</dbReference>
<proteinExistence type="predicted"/>
<dbReference type="PROSITE" id="PS51194">
    <property type="entry name" value="HELICASE_CTER"/>
    <property type="match status" value="1"/>
</dbReference>
<dbReference type="InterPro" id="IPR011545">
    <property type="entry name" value="DEAD/DEAH_box_helicase_dom"/>
</dbReference>
<dbReference type="GO" id="GO:0051880">
    <property type="term" value="F:G-quadruplex DNA binding"/>
    <property type="evidence" value="ECO:0007669"/>
    <property type="project" value="TreeGrafter"/>
</dbReference>
<dbReference type="GO" id="GO:0005524">
    <property type="term" value="F:ATP binding"/>
    <property type="evidence" value="ECO:0007669"/>
    <property type="project" value="UniProtKB-KW"/>
</dbReference>
<dbReference type="InterPro" id="IPR014001">
    <property type="entry name" value="Helicase_ATP-bd"/>
</dbReference>
<organism evidence="11 12">
    <name type="scientific">Ignelater luminosus</name>
    <name type="common">Cucubano</name>
    <name type="synonym">Pyrophorus luminosus</name>
    <dbReference type="NCBI Taxonomy" id="2038154"/>
    <lineage>
        <taxon>Eukaryota</taxon>
        <taxon>Metazoa</taxon>
        <taxon>Ecdysozoa</taxon>
        <taxon>Arthropoda</taxon>
        <taxon>Hexapoda</taxon>
        <taxon>Insecta</taxon>
        <taxon>Pterygota</taxon>
        <taxon>Neoptera</taxon>
        <taxon>Endopterygota</taxon>
        <taxon>Coleoptera</taxon>
        <taxon>Polyphaga</taxon>
        <taxon>Elateriformia</taxon>
        <taxon>Elateroidea</taxon>
        <taxon>Elateridae</taxon>
        <taxon>Agrypninae</taxon>
        <taxon>Pyrophorini</taxon>
        <taxon>Ignelater</taxon>
    </lineage>
</organism>
<dbReference type="EMBL" id="VTPC01074035">
    <property type="protein sequence ID" value="KAF2888762.1"/>
    <property type="molecule type" value="Genomic_DNA"/>
</dbReference>
<comment type="catalytic activity">
    <reaction evidence="7">
        <text>ATP + H2O = ADP + phosphate + H(+)</text>
        <dbReference type="Rhea" id="RHEA:13065"/>
        <dbReference type="ChEBI" id="CHEBI:15377"/>
        <dbReference type="ChEBI" id="CHEBI:15378"/>
        <dbReference type="ChEBI" id="CHEBI:30616"/>
        <dbReference type="ChEBI" id="CHEBI:43474"/>
        <dbReference type="ChEBI" id="CHEBI:456216"/>
        <dbReference type="EC" id="3.6.4.13"/>
    </reaction>
</comment>
<dbReference type="CDD" id="cd18791">
    <property type="entry name" value="SF2_C_RHA"/>
    <property type="match status" value="1"/>
</dbReference>
<dbReference type="Pfam" id="PF07717">
    <property type="entry name" value="OB_NTP_bind"/>
    <property type="match status" value="1"/>
</dbReference>
<dbReference type="Gene3D" id="1.20.120.1080">
    <property type="match status" value="1"/>
</dbReference>
<dbReference type="GO" id="GO:0005634">
    <property type="term" value="C:nucleus"/>
    <property type="evidence" value="ECO:0007669"/>
    <property type="project" value="TreeGrafter"/>
</dbReference>
<dbReference type="Gene3D" id="3.40.50.300">
    <property type="entry name" value="P-loop containing nucleotide triphosphate hydrolases"/>
    <property type="match status" value="2"/>
</dbReference>
<dbReference type="InterPro" id="IPR027417">
    <property type="entry name" value="P-loop_NTPase"/>
</dbReference>
<dbReference type="InterPro" id="IPR011709">
    <property type="entry name" value="DEAD-box_helicase_OB_fold"/>
</dbReference>
<evidence type="ECO:0000313" key="12">
    <source>
        <dbReference type="Proteomes" id="UP000801492"/>
    </source>
</evidence>
<dbReference type="GO" id="GO:0002151">
    <property type="term" value="F:G-quadruplex RNA binding"/>
    <property type="evidence" value="ECO:0007669"/>
    <property type="project" value="TreeGrafter"/>
</dbReference>
<dbReference type="SMART" id="SM00490">
    <property type="entry name" value="HELICc"/>
    <property type="match status" value="1"/>
</dbReference>
<keyword evidence="5" id="KW-0067">ATP-binding</keyword>
<dbReference type="FunFam" id="3.40.50.300:FF:000500">
    <property type="entry name" value="ATP-dependent RNA helicase DHX29"/>
    <property type="match status" value="1"/>
</dbReference>
<dbReference type="AlphaFoldDB" id="A0A8K0G530"/>
<feature type="compositionally biased region" description="Basic residues" evidence="8">
    <location>
        <begin position="1"/>
        <end position="10"/>
    </location>
</feature>
<dbReference type="Pfam" id="PF04408">
    <property type="entry name" value="WHD_HA2"/>
    <property type="match status" value="1"/>
</dbReference>
<dbReference type="InterPro" id="IPR001650">
    <property type="entry name" value="Helicase_C-like"/>
</dbReference>
<dbReference type="SMART" id="SM00487">
    <property type="entry name" value="DEXDc"/>
    <property type="match status" value="1"/>
</dbReference>
<evidence type="ECO:0000256" key="1">
    <source>
        <dbReference type="ARBA" id="ARBA00012552"/>
    </source>
</evidence>
<protein>
    <recommendedName>
        <fullName evidence="1">RNA helicase</fullName>
        <ecNumber evidence="1">3.6.4.13</ecNumber>
    </recommendedName>
</protein>
<feature type="domain" description="Helicase C-terminal" evidence="10">
    <location>
        <begin position="414"/>
        <end position="584"/>
    </location>
</feature>
<dbReference type="InterPro" id="IPR002464">
    <property type="entry name" value="DNA/RNA_helicase_DEAH_CS"/>
</dbReference>
<gene>
    <name evidence="11" type="ORF">ILUMI_17411</name>
</gene>
<keyword evidence="2" id="KW-0547">Nucleotide-binding</keyword>
<dbReference type="Pfam" id="PF00271">
    <property type="entry name" value="Helicase_C"/>
    <property type="match status" value="1"/>
</dbReference>
<evidence type="ECO:0000313" key="11">
    <source>
        <dbReference type="EMBL" id="KAF2888762.1"/>
    </source>
</evidence>
<reference evidence="11" key="1">
    <citation type="submission" date="2019-08" db="EMBL/GenBank/DDBJ databases">
        <title>The genome of the North American firefly Photinus pyralis.</title>
        <authorList>
            <consortium name="Photinus pyralis genome working group"/>
            <person name="Fallon T.R."/>
            <person name="Sander Lower S.E."/>
            <person name="Weng J.-K."/>
        </authorList>
    </citation>
    <scope>NUCLEOTIDE SEQUENCE</scope>
    <source>
        <strain evidence="11">TRF0915ILg1</strain>
        <tissue evidence="11">Whole body</tissue>
    </source>
</reference>
<keyword evidence="6" id="KW-0694">RNA-binding</keyword>
<evidence type="ECO:0000259" key="10">
    <source>
        <dbReference type="PROSITE" id="PS51194"/>
    </source>
</evidence>
<dbReference type="InterPro" id="IPR007502">
    <property type="entry name" value="Helicase-assoc_dom"/>
</dbReference>
<dbReference type="GO" id="GO:0003678">
    <property type="term" value="F:DNA helicase activity"/>
    <property type="evidence" value="ECO:0007669"/>
    <property type="project" value="TreeGrafter"/>
</dbReference>
<keyword evidence="3" id="KW-0378">Hydrolase</keyword>
<dbReference type="InterPro" id="IPR048333">
    <property type="entry name" value="HA2_WH"/>
</dbReference>
<dbReference type="OrthoDB" id="5600252at2759"/>
<sequence length="924" mass="106110">MSGRFKRRKRDFGGRGTKSESSNEDIVNLDRHPPHLRGREIGWFYARRNKERRKLGLYNKISKPLGTVLLSENKKEQIQQLLKSTSTTLERDDTAFAFQMKFFQMITGDIEQKLDSAVAVTRSEKIDKSLFDEFDNRKSNNYYKTMLLKRQKLPSFSKKEEILKLIDENQVVVVSGETGCGKTTQVAQFILDDFVENRKGSLCHIICTQPRRISAISVAERVADERAEPLRMGVGYHIRLEKELPRDKGSIVFCTTGVVLKQMEKDPCLSNVSHIILDEIHERDIMSDFLITLLKQVIKKRKDLKVILMSATLNSEKFSAYYDNCPHINIPGFTYPVQEFYLEDVLQRTGFKFDDFSKARGNRSFQARMDNVYRNFIEPHVRKLEANRTYSRDVCIQLRNPKAEELNIDLILALIIDICEKEKDPGAILVFLTGFSHISNLNQLMEKSGKFPASKYRIIPLHSLMPTVNQRQVFDKPPKGVRKIIIATNIAETSITIDDVVFVIDCGKIKMTNFDVENNCQTLKPEWVSLANASQRKGRAGRVQPGICFHLFSRARNMTLEQYQKPEILRTRLENTILTIKILQLGKIETFLESLMDSPEPDAVKVSVNLLKRLNALDDTETLTPLGYHLAKLPVGPQVGKMILLGAVFSCLDPVLSVAVSLDFKDAFVMPLGKEREVDFKKRELSDDNGSDHLLLHMALNRFENEDYNGRKQFCWNYFLSCHTLTQLQDMKKQFMEYLYNMDFVNSKDPGNHKFNVNSKNLSLVKAVICAGLYPNVAVIKGKKFRNIVHTIEGEKAEMHPKSVLSKQVSFNTPLLVYYLRLRSTSNFIHDATLVHPLPLIFFGDNYTYNVDDSGTTISIGNDRLKFKCSRSTNLLIKELRDRLNWFLEYKISNPGVVDWNGEGPDIAILRFFSFHFLDHLSLK</sequence>
<dbReference type="PANTHER" id="PTHR18934">
    <property type="entry name" value="ATP-DEPENDENT RNA HELICASE"/>
    <property type="match status" value="1"/>
</dbReference>
<dbReference type="FunFam" id="1.20.120.1080:FF:000002">
    <property type="entry name" value="Putative ATP-dependent RNA helicase DHX36"/>
    <property type="match status" value="1"/>
</dbReference>
<keyword evidence="12" id="KW-1185">Reference proteome</keyword>
<dbReference type="SMART" id="SM00847">
    <property type="entry name" value="HA2"/>
    <property type="match status" value="1"/>
</dbReference>
<name>A0A8K0G530_IGNLU</name>
<evidence type="ECO:0000259" key="9">
    <source>
        <dbReference type="PROSITE" id="PS51192"/>
    </source>
</evidence>
<dbReference type="GO" id="GO:0005737">
    <property type="term" value="C:cytoplasm"/>
    <property type="evidence" value="ECO:0007669"/>
    <property type="project" value="TreeGrafter"/>
</dbReference>
<dbReference type="GO" id="GO:0003724">
    <property type="term" value="F:RNA helicase activity"/>
    <property type="evidence" value="ECO:0007669"/>
    <property type="project" value="UniProtKB-EC"/>
</dbReference>
<evidence type="ECO:0000256" key="2">
    <source>
        <dbReference type="ARBA" id="ARBA00022741"/>
    </source>
</evidence>
<dbReference type="EC" id="3.6.4.13" evidence="1"/>
<comment type="caution">
    <text evidence="11">The sequence shown here is derived from an EMBL/GenBank/DDBJ whole genome shotgun (WGS) entry which is preliminary data.</text>
</comment>
<evidence type="ECO:0000256" key="4">
    <source>
        <dbReference type="ARBA" id="ARBA00022806"/>
    </source>
</evidence>
<dbReference type="PROSITE" id="PS00690">
    <property type="entry name" value="DEAH_ATP_HELICASE"/>
    <property type="match status" value="1"/>
</dbReference>
<evidence type="ECO:0000256" key="5">
    <source>
        <dbReference type="ARBA" id="ARBA00022840"/>
    </source>
</evidence>
<dbReference type="PROSITE" id="PS51192">
    <property type="entry name" value="HELICASE_ATP_BIND_1"/>
    <property type="match status" value="1"/>
</dbReference>
<dbReference type="GO" id="GO:0016787">
    <property type="term" value="F:hydrolase activity"/>
    <property type="evidence" value="ECO:0007669"/>
    <property type="project" value="UniProtKB-KW"/>
</dbReference>
<dbReference type="SUPFAM" id="SSF52540">
    <property type="entry name" value="P-loop containing nucleoside triphosphate hydrolases"/>
    <property type="match status" value="1"/>
</dbReference>
<evidence type="ECO:0000256" key="3">
    <source>
        <dbReference type="ARBA" id="ARBA00022801"/>
    </source>
</evidence>
<evidence type="ECO:0000256" key="7">
    <source>
        <dbReference type="ARBA" id="ARBA00047984"/>
    </source>
</evidence>
<feature type="domain" description="Helicase ATP-binding" evidence="9">
    <location>
        <begin position="163"/>
        <end position="331"/>
    </location>
</feature>
<evidence type="ECO:0000256" key="6">
    <source>
        <dbReference type="ARBA" id="ARBA00022884"/>
    </source>
</evidence>
<evidence type="ECO:0000256" key="8">
    <source>
        <dbReference type="SAM" id="MobiDB-lite"/>
    </source>
</evidence>
<dbReference type="Pfam" id="PF00270">
    <property type="entry name" value="DEAD"/>
    <property type="match status" value="1"/>
</dbReference>
<dbReference type="Proteomes" id="UP000801492">
    <property type="component" value="Unassembled WGS sequence"/>
</dbReference>
<dbReference type="Pfam" id="PF21010">
    <property type="entry name" value="HA2_C"/>
    <property type="match status" value="1"/>
</dbReference>
<accession>A0A8K0G530</accession>
<keyword evidence="4" id="KW-0347">Helicase</keyword>
<feature type="region of interest" description="Disordered" evidence="8">
    <location>
        <begin position="1"/>
        <end position="31"/>
    </location>
</feature>